<evidence type="ECO:0000313" key="4">
    <source>
        <dbReference type="EMBL" id="TWI70223.1"/>
    </source>
</evidence>
<evidence type="ECO:0000256" key="1">
    <source>
        <dbReference type="SAM" id="SignalP"/>
    </source>
</evidence>
<dbReference type="Gene3D" id="2.60.40.680">
    <property type="match status" value="1"/>
</dbReference>
<dbReference type="GO" id="GO:0030246">
    <property type="term" value="F:carbohydrate binding"/>
    <property type="evidence" value="ECO:0007669"/>
    <property type="project" value="InterPro"/>
</dbReference>
<evidence type="ECO:0000259" key="3">
    <source>
        <dbReference type="Pfam" id="PF07589"/>
    </source>
</evidence>
<reference evidence="4 5" key="1">
    <citation type="journal article" date="2015" name="Stand. Genomic Sci.">
        <title>Genomic Encyclopedia of Bacterial and Archaeal Type Strains, Phase III: the genomes of soil and plant-associated and newly described type strains.</title>
        <authorList>
            <person name="Whitman W.B."/>
            <person name="Woyke T."/>
            <person name="Klenk H.P."/>
            <person name="Zhou Y."/>
            <person name="Lilburn T.G."/>
            <person name="Beck B.J."/>
            <person name="De Vos P."/>
            <person name="Vandamme P."/>
            <person name="Eisen J.A."/>
            <person name="Garrity G."/>
            <person name="Hugenholtz P."/>
            <person name="Kyrpides N.C."/>
        </authorList>
    </citation>
    <scope>NUCLEOTIDE SEQUENCE [LARGE SCALE GENOMIC DNA]</scope>
    <source>
        <strain evidence="4 5">CGMCC 1.10822</strain>
    </source>
</reference>
<dbReference type="NCBIfam" id="TIGR02595">
    <property type="entry name" value="PEP_CTERM"/>
    <property type="match status" value="1"/>
</dbReference>
<comment type="caution">
    <text evidence="4">The sequence shown here is derived from an EMBL/GenBank/DDBJ whole genome shotgun (WGS) entry which is preliminary data.</text>
</comment>
<protein>
    <submittedName>
        <fullName evidence="4">Putative secreted protein with PEP-CTERM sorting signal</fullName>
    </submittedName>
</protein>
<dbReference type="AlphaFoldDB" id="A0A562RMY3"/>
<evidence type="ECO:0000313" key="5">
    <source>
        <dbReference type="Proteomes" id="UP000318431"/>
    </source>
</evidence>
<feature type="signal peptide" evidence="1">
    <location>
        <begin position="1"/>
        <end position="22"/>
    </location>
</feature>
<dbReference type="Proteomes" id="UP000318431">
    <property type="component" value="Unassembled WGS sequence"/>
</dbReference>
<keyword evidence="5" id="KW-1185">Reference proteome</keyword>
<dbReference type="InterPro" id="IPR008965">
    <property type="entry name" value="CBM2/CBM3_carb-bd_dom_sf"/>
</dbReference>
<dbReference type="RefSeq" id="WP_145647901.1">
    <property type="nucleotide sequence ID" value="NZ_VLLB01000001.1"/>
</dbReference>
<organism evidence="4 5">
    <name type="scientific">Pseudoduganella lurida</name>
    <dbReference type="NCBI Taxonomy" id="1036180"/>
    <lineage>
        <taxon>Bacteria</taxon>
        <taxon>Pseudomonadati</taxon>
        <taxon>Pseudomonadota</taxon>
        <taxon>Betaproteobacteria</taxon>
        <taxon>Burkholderiales</taxon>
        <taxon>Oxalobacteraceae</taxon>
        <taxon>Telluria group</taxon>
        <taxon>Pseudoduganella</taxon>
    </lineage>
</organism>
<gene>
    <name evidence="4" type="ORF">IP91_01307</name>
</gene>
<dbReference type="InterPro" id="IPR013424">
    <property type="entry name" value="Ice-binding_C"/>
</dbReference>
<feature type="domain" description="Cohesin" evidence="2">
    <location>
        <begin position="36"/>
        <end position="147"/>
    </location>
</feature>
<sequence length="189" mass="19026">MNGWKKVLGAALLSAAAWQAQAATLGTSASPNPALPGQVVELDVTIGDVSELFGYQFSLTFDASLLRVTSVTEGSFLGGAGATYGFTGDVDNAAGRIGYVTNTLIGPFPGASGSGSLLHVTFETLASGTSALGFSDVLFIGSGDVDIPITVASSPITVSAVPEPATYAMLGVGLLGVAALRRRQIAART</sequence>
<proteinExistence type="predicted"/>
<dbReference type="CDD" id="cd08547">
    <property type="entry name" value="Type_II_cohesin"/>
    <property type="match status" value="1"/>
</dbReference>
<dbReference type="EMBL" id="VLLB01000001">
    <property type="protein sequence ID" value="TWI70223.1"/>
    <property type="molecule type" value="Genomic_DNA"/>
</dbReference>
<feature type="domain" description="Ice-binding protein C-terminal" evidence="3">
    <location>
        <begin position="160"/>
        <end position="183"/>
    </location>
</feature>
<evidence type="ECO:0000259" key="2">
    <source>
        <dbReference type="Pfam" id="PF00963"/>
    </source>
</evidence>
<dbReference type="GO" id="GO:0000272">
    <property type="term" value="P:polysaccharide catabolic process"/>
    <property type="evidence" value="ECO:0007669"/>
    <property type="project" value="InterPro"/>
</dbReference>
<feature type="chain" id="PRO_5022085458" evidence="1">
    <location>
        <begin position="23"/>
        <end position="189"/>
    </location>
</feature>
<keyword evidence="1" id="KW-0732">Signal</keyword>
<accession>A0A562RMY3</accession>
<dbReference type="SUPFAM" id="SSF49384">
    <property type="entry name" value="Carbohydrate-binding domain"/>
    <property type="match status" value="1"/>
</dbReference>
<dbReference type="Pfam" id="PF00963">
    <property type="entry name" value="Cohesin"/>
    <property type="match status" value="1"/>
</dbReference>
<dbReference type="Pfam" id="PF07589">
    <property type="entry name" value="PEP-CTERM"/>
    <property type="match status" value="1"/>
</dbReference>
<dbReference type="InterPro" id="IPR002102">
    <property type="entry name" value="Cohesin_dom"/>
</dbReference>
<dbReference type="OrthoDB" id="8904568at2"/>
<name>A0A562RMY3_9BURK</name>